<evidence type="ECO:0000256" key="8">
    <source>
        <dbReference type="SAM" id="MobiDB-lite"/>
    </source>
</evidence>
<dbReference type="GO" id="GO:0008081">
    <property type="term" value="F:phosphoric diester hydrolase activity"/>
    <property type="evidence" value="ECO:0007669"/>
    <property type="project" value="UniProtKB-UniRule"/>
</dbReference>
<evidence type="ECO:0000256" key="2">
    <source>
        <dbReference type="ARBA" id="ARBA00022695"/>
    </source>
</evidence>
<dbReference type="Gene3D" id="1.10.3090.10">
    <property type="entry name" value="cca-adding enzyme, domain 2"/>
    <property type="match status" value="1"/>
</dbReference>
<dbReference type="PROSITE" id="PS51671">
    <property type="entry name" value="ACT"/>
    <property type="match status" value="2"/>
</dbReference>
<dbReference type="SUPFAM" id="SSF81301">
    <property type="entry name" value="Nucleotidyltransferase"/>
    <property type="match status" value="1"/>
</dbReference>
<dbReference type="InterPro" id="IPR010043">
    <property type="entry name" value="UTase/UR"/>
</dbReference>
<feature type="compositionally biased region" description="Basic residues" evidence="8">
    <location>
        <begin position="920"/>
        <end position="933"/>
    </location>
</feature>
<dbReference type="SMART" id="SM00471">
    <property type="entry name" value="HDc"/>
    <property type="match status" value="1"/>
</dbReference>
<evidence type="ECO:0000313" key="12">
    <source>
        <dbReference type="Proteomes" id="UP000295304"/>
    </source>
</evidence>
<comment type="cofactor">
    <cofactor evidence="7">
        <name>Mg(2+)</name>
        <dbReference type="ChEBI" id="CHEBI:18420"/>
    </cofactor>
</comment>
<reference evidence="11 12" key="1">
    <citation type="submission" date="2019-03" db="EMBL/GenBank/DDBJ databases">
        <title>Genomic Encyclopedia of Type Strains, Phase IV (KMG-IV): sequencing the most valuable type-strain genomes for metagenomic binning, comparative biology and taxonomic classification.</title>
        <authorList>
            <person name="Goeker M."/>
        </authorList>
    </citation>
    <scope>NUCLEOTIDE SEQUENCE [LARGE SCALE GENOMIC DNA]</scope>
    <source>
        <strain evidence="11 12">DSM 101688</strain>
    </source>
</reference>
<dbReference type="CDD" id="cd05401">
    <property type="entry name" value="NT_GlnE_GlnD_like"/>
    <property type="match status" value="1"/>
</dbReference>
<comment type="activity regulation">
    <text evidence="7">Uridylyltransferase (UTase) activity is inhibited by glutamine, while glutamine activates uridylyl-removing (UR) activity.</text>
</comment>
<protein>
    <recommendedName>
        <fullName evidence="7">Bifunctional uridylyltransferase/uridylyl-removing enzyme</fullName>
        <shortName evidence="7">UTase/UR</shortName>
    </recommendedName>
    <alternativeName>
        <fullName evidence="7">Bifunctional [protein-PII] modification enzyme</fullName>
    </alternativeName>
    <alternativeName>
        <fullName evidence="7">Bifunctional nitrogen sensor protein</fullName>
    </alternativeName>
    <domain>
        <recommendedName>
            <fullName evidence="7">[Protein-PII] uridylyltransferase</fullName>
            <shortName evidence="7">PII uridylyltransferase</shortName>
            <shortName evidence="7">UTase</shortName>
            <ecNumber evidence="7">2.7.7.59</ecNumber>
        </recommendedName>
    </domain>
    <domain>
        <recommendedName>
            <fullName evidence="7">[Protein-PII]-UMP uridylyl-removing enzyme</fullName>
            <shortName evidence="7">UR</shortName>
            <ecNumber evidence="7">3.1.4.-</ecNumber>
        </recommendedName>
    </domain>
</protein>
<feature type="domain" description="ACT" evidence="9">
    <location>
        <begin position="840"/>
        <end position="917"/>
    </location>
</feature>
<organism evidence="11 12">
    <name type="scientific">Varunaivibrio sulfuroxidans</name>
    <dbReference type="NCBI Taxonomy" id="1773489"/>
    <lineage>
        <taxon>Bacteria</taxon>
        <taxon>Pseudomonadati</taxon>
        <taxon>Pseudomonadota</taxon>
        <taxon>Alphaproteobacteria</taxon>
        <taxon>Rhodospirillales</taxon>
        <taxon>Magnetovibrionaceae</taxon>
        <taxon>Varunaivibrio</taxon>
    </lineage>
</organism>
<dbReference type="Pfam" id="PF01966">
    <property type="entry name" value="HD"/>
    <property type="match status" value="1"/>
</dbReference>
<comment type="caution">
    <text evidence="11">The sequence shown here is derived from an EMBL/GenBank/DDBJ whole genome shotgun (WGS) entry which is preliminary data.</text>
</comment>
<dbReference type="Proteomes" id="UP000295304">
    <property type="component" value="Unassembled WGS sequence"/>
</dbReference>
<dbReference type="InterPro" id="IPR045865">
    <property type="entry name" value="ACT-like_dom_sf"/>
</dbReference>
<dbReference type="InterPro" id="IPR003607">
    <property type="entry name" value="HD/PDEase_dom"/>
</dbReference>
<dbReference type="OrthoDB" id="9758038at2"/>
<sequence length="933" mass="105203">MLRIAHPRTVIHRKALAGELAALVAWSGYSAKTQSKVLAIFKDALAQGRAEVRRRFEEDGALGVDVLRANAYLIDQLVRAIHDFAATYVYPAANPTTGERMSIIATGGYGRAELAPHSDIDLMFLLPYKKTSHIEQVVEYILYMLWDLGLKVGHATRSVGDAVRLSKEDVTIQTSLLESRLLWGDEALYRKFQALFEKSIQSGGPAFVKAKLAERDARHDRMGDSRYVLEPNIKEGKGGLRDLQTLFWIAQFLYRVRDMRELVAKGVFTKGDARRFAKAQSFLWAVRCHLHYLADRPEEIISFTYQSTLAERMGYTDRAGSRGVERFMKHYFLVAKDVGDLTRVLCAVLEEGLKSQPGRFSLPSFSFRKRNVEGFRLDGNRLTIGDAADLQSHPIKLLSLFRAAQKFTHDIHPDAMRMVVQNLKRIDKVLRADAAANKVFLDILCDEKDPVTALKWLNEAGVLGRFIPDFGRVVAQMQYDMYHVYTVDEHTIRAIEILSKIERGLLGDDHPVSTNVIGHLQSRRVLYLAVFLHDIAKGRGGDHSILGAKVALKLCKRFALSDWESETVAWLVRHHLDMSRTAFKRDVEDPKTAIDFAKRVQSLERLRLLLILTVVDIRAVGPNVWNGWKATLLRDLFERTEEVLTGGMKGEHRAQRVMRVHERLRERLKEWPVADVEAHLERGYDSYWLGVETDLLVRHAFLLRRARQEGRAFMVEANVDDARAVSELMVYTPDHPGLFAHVAGALALSGASIVDAKVTTLTDGMALDTFWIQDSEGGAYDGEERLARLYERIEMALSGRLHPVRELAKARAQAMKSRTRVFKVAPRVLIDNTASNTFTVIEMNGRNRLGLLHDITAALTQLGLQIASAHIATYGERAVDVFYVKDVFGLKVDQQDKIKTVRQRLLKALAPPADAAPAKPAKKKRPLAKARAE</sequence>
<dbReference type="NCBIfam" id="NF003467">
    <property type="entry name" value="PRK05092.1"/>
    <property type="match status" value="1"/>
</dbReference>
<evidence type="ECO:0000256" key="7">
    <source>
        <dbReference type="HAMAP-Rule" id="MF_00277"/>
    </source>
</evidence>
<keyword evidence="3" id="KW-0677">Repeat</keyword>
<feature type="domain" description="ACT" evidence="9">
    <location>
        <begin position="727"/>
        <end position="804"/>
    </location>
</feature>
<name>A0A4R3JGC3_9PROT</name>
<dbReference type="SUPFAM" id="SSF55021">
    <property type="entry name" value="ACT-like"/>
    <property type="match status" value="2"/>
</dbReference>
<dbReference type="AlphaFoldDB" id="A0A4R3JGC3"/>
<evidence type="ECO:0000256" key="1">
    <source>
        <dbReference type="ARBA" id="ARBA00022679"/>
    </source>
</evidence>
<dbReference type="CDD" id="cd04900">
    <property type="entry name" value="ACT_UUR-like_1"/>
    <property type="match status" value="1"/>
</dbReference>
<evidence type="ECO:0000256" key="5">
    <source>
        <dbReference type="ARBA" id="ARBA00022842"/>
    </source>
</evidence>
<feature type="domain" description="HD" evidence="10">
    <location>
        <begin position="487"/>
        <end position="609"/>
    </location>
</feature>
<keyword evidence="1 7" id="KW-0808">Transferase</keyword>
<dbReference type="GO" id="GO:0008773">
    <property type="term" value="F:[protein-PII] uridylyltransferase activity"/>
    <property type="evidence" value="ECO:0007669"/>
    <property type="project" value="UniProtKB-UniRule"/>
</dbReference>
<keyword evidence="12" id="KW-1185">Reference proteome</keyword>
<dbReference type="Gene3D" id="3.30.460.10">
    <property type="entry name" value="Beta Polymerase, domain 2"/>
    <property type="match status" value="1"/>
</dbReference>
<evidence type="ECO:0000259" key="9">
    <source>
        <dbReference type="PROSITE" id="PS51671"/>
    </source>
</evidence>
<feature type="region of interest" description="Disordered" evidence="8">
    <location>
        <begin position="911"/>
        <end position="933"/>
    </location>
</feature>
<evidence type="ECO:0000256" key="6">
    <source>
        <dbReference type="ARBA" id="ARBA00023268"/>
    </source>
</evidence>
<keyword evidence="2 7" id="KW-0548">Nucleotidyltransferase</keyword>
<dbReference type="InterPro" id="IPR006674">
    <property type="entry name" value="HD_domain"/>
</dbReference>
<dbReference type="PIRSF" id="PIRSF006288">
    <property type="entry name" value="PII_uridyltransf"/>
    <property type="match status" value="1"/>
</dbReference>
<dbReference type="CDD" id="cd04899">
    <property type="entry name" value="ACT_ACR-UUR-like_2"/>
    <property type="match status" value="1"/>
</dbReference>
<dbReference type="EC" id="3.1.4.-" evidence="7"/>
<comment type="domain">
    <text evidence="7">Has four distinct domains: an N-terminal nucleotidyltransferase (NT) domain responsible for UTase activity, a central HD domain that encodes UR activity, and two C-terminal ACT domains that seem to have a role in glutamine sensing.</text>
</comment>
<evidence type="ECO:0000256" key="4">
    <source>
        <dbReference type="ARBA" id="ARBA00022801"/>
    </source>
</evidence>
<comment type="caution">
    <text evidence="7">Lacks conserved residue(s) required for the propagation of feature annotation.</text>
</comment>
<proteinExistence type="inferred from homology"/>
<evidence type="ECO:0000259" key="10">
    <source>
        <dbReference type="PROSITE" id="PS51831"/>
    </source>
</evidence>
<accession>A0A4R3JGC3</accession>
<dbReference type="PANTHER" id="PTHR47320:SF1">
    <property type="entry name" value="BIFUNCTIONAL URIDYLYLTRANSFERASE_URIDYLYL-REMOVING ENZYME"/>
    <property type="match status" value="1"/>
</dbReference>
<dbReference type="SUPFAM" id="SSF81593">
    <property type="entry name" value="Nucleotidyltransferase substrate binding subunit/domain"/>
    <property type="match status" value="1"/>
</dbReference>
<dbReference type="GO" id="GO:0006808">
    <property type="term" value="P:regulation of nitrogen utilization"/>
    <property type="evidence" value="ECO:0007669"/>
    <property type="project" value="UniProtKB-UniRule"/>
</dbReference>
<keyword evidence="6 7" id="KW-0511">Multifunctional enzyme</keyword>
<dbReference type="HAMAP" id="MF_00277">
    <property type="entry name" value="PII_uridylyl_transf"/>
    <property type="match status" value="1"/>
</dbReference>
<dbReference type="EMBL" id="SLZW01000001">
    <property type="protein sequence ID" value="TCS64927.1"/>
    <property type="molecule type" value="Genomic_DNA"/>
</dbReference>
<keyword evidence="5 7" id="KW-0460">Magnesium</keyword>
<dbReference type="InterPro" id="IPR013546">
    <property type="entry name" value="PII_UdlTrfase/GS_AdlTrfase"/>
</dbReference>
<gene>
    <name evidence="7" type="primary">glnD</name>
    <name evidence="11" type="ORF">EDD55_101258</name>
</gene>
<evidence type="ECO:0000313" key="11">
    <source>
        <dbReference type="EMBL" id="TCS64927.1"/>
    </source>
</evidence>
<comment type="catalytic activity">
    <reaction evidence="7">
        <text>[protein-PII]-L-tyrosine + UTP = [protein-PII]-uridylyl-L-tyrosine + diphosphate</text>
        <dbReference type="Rhea" id="RHEA:13673"/>
        <dbReference type="Rhea" id="RHEA-COMP:12147"/>
        <dbReference type="Rhea" id="RHEA-COMP:12148"/>
        <dbReference type="ChEBI" id="CHEBI:33019"/>
        <dbReference type="ChEBI" id="CHEBI:46398"/>
        <dbReference type="ChEBI" id="CHEBI:46858"/>
        <dbReference type="ChEBI" id="CHEBI:90602"/>
        <dbReference type="EC" id="2.7.7.59"/>
    </reaction>
</comment>
<dbReference type="PANTHER" id="PTHR47320">
    <property type="entry name" value="BIFUNCTIONAL URIDYLYLTRANSFERASE/URIDYLYL-REMOVING ENZYME"/>
    <property type="match status" value="1"/>
</dbReference>
<dbReference type="Pfam" id="PF08335">
    <property type="entry name" value="GlnD_UR_UTase"/>
    <property type="match status" value="1"/>
</dbReference>
<evidence type="ECO:0000256" key="3">
    <source>
        <dbReference type="ARBA" id="ARBA00022737"/>
    </source>
</evidence>
<dbReference type="InterPro" id="IPR043519">
    <property type="entry name" value="NT_sf"/>
</dbReference>
<dbReference type="PROSITE" id="PS51831">
    <property type="entry name" value="HD"/>
    <property type="match status" value="1"/>
</dbReference>
<dbReference type="EC" id="2.7.7.59" evidence="7"/>
<dbReference type="SUPFAM" id="SSF81891">
    <property type="entry name" value="Poly A polymerase C-terminal region-like"/>
    <property type="match status" value="1"/>
</dbReference>
<dbReference type="NCBIfam" id="TIGR01693">
    <property type="entry name" value="UTase_glnD"/>
    <property type="match status" value="1"/>
</dbReference>
<dbReference type="InterPro" id="IPR002912">
    <property type="entry name" value="ACT_dom"/>
</dbReference>
<comment type="function">
    <text evidence="7">Modifies, by uridylylation and deuridylylation, the PII regulatory proteins (GlnB and homologs), in response to the nitrogen status of the cell that GlnD senses through the glutamine level. Under low glutamine levels, catalyzes the conversion of the PII proteins and UTP to PII-UMP and PPi, while under higher glutamine levels, GlnD hydrolyzes PII-UMP to PII and UMP (deuridylylation). Thus, controls uridylylation state and activity of the PII proteins, and plays an important role in the regulation of nitrogen metabolism.</text>
</comment>
<feature type="region of interest" description="Uridylyltransferase" evidence="7">
    <location>
        <begin position="1"/>
        <end position="369"/>
    </location>
</feature>
<keyword evidence="4 7" id="KW-0378">Hydrolase</keyword>
<comment type="similarity">
    <text evidence="7">Belongs to the GlnD family.</text>
</comment>
<dbReference type="Gene3D" id="3.30.70.260">
    <property type="match status" value="2"/>
</dbReference>
<comment type="catalytic activity">
    <reaction evidence="7">
        <text>[protein-PII]-uridylyl-L-tyrosine + H2O = [protein-PII]-L-tyrosine + UMP + H(+)</text>
        <dbReference type="Rhea" id="RHEA:48600"/>
        <dbReference type="Rhea" id="RHEA-COMP:12147"/>
        <dbReference type="Rhea" id="RHEA-COMP:12148"/>
        <dbReference type="ChEBI" id="CHEBI:15377"/>
        <dbReference type="ChEBI" id="CHEBI:15378"/>
        <dbReference type="ChEBI" id="CHEBI:46858"/>
        <dbReference type="ChEBI" id="CHEBI:57865"/>
        <dbReference type="ChEBI" id="CHEBI:90602"/>
    </reaction>
</comment>